<protein>
    <submittedName>
        <fullName evidence="1">cAMP factor</fullName>
    </submittedName>
</protein>
<evidence type="ECO:0000313" key="1">
    <source>
        <dbReference type="EMBL" id="SEN24055.1"/>
    </source>
</evidence>
<accession>A0A1H8EX60</accession>
<dbReference type="EMBL" id="FODF01000001">
    <property type="protein sequence ID" value="SEN24055.1"/>
    <property type="molecule type" value="Genomic_DNA"/>
</dbReference>
<gene>
    <name evidence="1" type="ORF">SAMN05216454_101281</name>
</gene>
<dbReference type="Proteomes" id="UP000199512">
    <property type="component" value="Unassembled WGS sequence"/>
</dbReference>
<proteinExistence type="predicted"/>
<dbReference type="InterPro" id="IPR010860">
    <property type="entry name" value="CAMP_factor"/>
</dbReference>
<organism evidence="1 2">
    <name type="scientific">Peptostreptococcus russellii</name>
    <dbReference type="NCBI Taxonomy" id="215200"/>
    <lineage>
        <taxon>Bacteria</taxon>
        <taxon>Bacillati</taxon>
        <taxon>Bacillota</taxon>
        <taxon>Clostridia</taxon>
        <taxon>Peptostreptococcales</taxon>
        <taxon>Peptostreptococcaceae</taxon>
        <taxon>Peptostreptococcus</taxon>
    </lineage>
</organism>
<evidence type="ECO:0000313" key="2">
    <source>
        <dbReference type="Proteomes" id="UP000199512"/>
    </source>
</evidence>
<dbReference type="AlphaFoldDB" id="A0A1H8EX60"/>
<name>A0A1H8EX60_9FIRM</name>
<keyword evidence="2" id="KW-1185">Reference proteome</keyword>
<reference evidence="1 2" key="1">
    <citation type="submission" date="2016-10" db="EMBL/GenBank/DDBJ databases">
        <authorList>
            <person name="de Groot N.N."/>
        </authorList>
    </citation>
    <scope>NUCLEOTIDE SEQUENCE [LARGE SCALE GENOMIC DNA]</scope>
    <source>
        <strain evidence="1 2">Calf135</strain>
    </source>
</reference>
<sequence>MIHCGKTISIATTELTNKIQKAHIEIGLEITKAVAKAINPFESVEGLKEEESVLDSLIEKVSTYPDLTADDTATIYYKSKLDKTIWNTRINRDKYILNKKSFETYKELNKAITKAVGIQLNPASKCIDIDNAITNLNLAYETALSSK</sequence>
<dbReference type="Pfam" id="PF07373">
    <property type="entry name" value="CAMP_factor"/>
    <property type="match status" value="1"/>
</dbReference>